<sequence length="644" mass="67722">MLCMVLAASAVRLASTSADVDTYIVHMDSAAMPSAFSGPRSWYAATLAATADASDAIPADQKIVYVYDNAIHGFSARLSSAQLEQLKKSHGFLSCSRDAPVKRDTTHTSDFLGLSASAGLWPASNYGEDVIIGVLDTGIWPESASFRDDGLTAVPSRWRGACEQGTAFSSSACNRKLIGARSFNKGLLASDPNLTIAVNSPRDTDGHGTHTSSTAGGNYAAGASFFGYASGVARGMAPRARLAMYKVLWDEGSATSDFIAGIDQAISDGVDVISMSFGLDPIAVASFAAVQKGIFVSTSAGNEGPSLGLLHNGTPWVLTVGAGTVDREFAAVIGLGDGTLVIGQSLYPGNPATLKQMPMAFCSEPKATITFRKTVLGTKPAPTVATYTSRGPSASCPNVLKPDVMAPGSLILASLYSPFAIISGTSMACPHASGVAASLKAARPGWSPAAIRSALMTTASHLDNTGAPIRDMGNGNKQASPLAMGAGHIEPNRALEPGLVYDAGTEDYVNLLCAMNFTSKQLRTITRTATVDCSNPTLDLNYPSFIAYFDPNKFRRTVTNVGDNPVATYTANLVEIKGFTVSVVPEKLSFKEKYQKQSFTLTLKENTREKRDAVLHGSLTWVDDTEKYVVRSPIVATTVSPISL</sequence>
<evidence type="ECO:0000256" key="8">
    <source>
        <dbReference type="ARBA" id="ARBA00023180"/>
    </source>
</evidence>
<dbReference type="PROSITE" id="PS51892">
    <property type="entry name" value="SUBTILASE"/>
    <property type="match status" value="1"/>
</dbReference>
<dbReference type="InterPro" id="IPR045051">
    <property type="entry name" value="SBT"/>
</dbReference>
<dbReference type="OrthoDB" id="206201at2759"/>
<comment type="similarity">
    <text evidence="2 10">Belongs to the peptidase S8 family.</text>
</comment>
<evidence type="ECO:0000256" key="10">
    <source>
        <dbReference type="PROSITE-ProRule" id="PRU01240"/>
    </source>
</evidence>
<evidence type="ECO:0000256" key="11">
    <source>
        <dbReference type="SAM" id="SignalP"/>
    </source>
</evidence>
<feature type="active site" description="Charge relay system" evidence="9 10">
    <location>
        <position position="426"/>
    </location>
</feature>
<dbReference type="GO" id="GO:0005576">
    <property type="term" value="C:extracellular region"/>
    <property type="evidence" value="ECO:0007669"/>
    <property type="project" value="UniProtKB-SubCell"/>
</dbReference>
<evidence type="ECO:0000256" key="5">
    <source>
        <dbReference type="ARBA" id="ARBA00022729"/>
    </source>
</evidence>
<evidence type="ECO:0000256" key="9">
    <source>
        <dbReference type="PIRSR" id="PIRSR615500-1"/>
    </source>
</evidence>
<feature type="domain" description="Inhibitor I9" evidence="13">
    <location>
        <begin position="22"/>
        <end position="102"/>
    </location>
</feature>
<accession>A0A9E7HUC3</accession>
<dbReference type="Gene3D" id="2.60.40.2310">
    <property type="match status" value="1"/>
</dbReference>
<reference evidence="15" key="1">
    <citation type="submission" date="2022-05" db="EMBL/GenBank/DDBJ databases">
        <title>The Musa troglodytarum L. genome provides insights into the mechanism of non-climacteric behaviour and enrichment of carotenoids.</title>
        <authorList>
            <person name="Wang J."/>
        </authorList>
    </citation>
    <scope>NUCLEOTIDE SEQUENCE</scope>
    <source>
        <tissue evidence="15">Leaf</tissue>
    </source>
</reference>
<evidence type="ECO:0000256" key="3">
    <source>
        <dbReference type="ARBA" id="ARBA00022525"/>
    </source>
</evidence>
<dbReference type="Gene3D" id="3.30.70.80">
    <property type="entry name" value="Peptidase S8 propeptide/proteinase inhibitor I9"/>
    <property type="match status" value="1"/>
</dbReference>
<evidence type="ECO:0000313" key="15">
    <source>
        <dbReference type="EMBL" id="URE39985.1"/>
    </source>
</evidence>
<feature type="domain" description="Peptidase S8/S53" evidence="12">
    <location>
        <begin position="127"/>
        <end position="475"/>
    </location>
</feature>
<dbReference type="InterPro" id="IPR037045">
    <property type="entry name" value="S8pro/Inhibitor_I9_sf"/>
</dbReference>
<keyword evidence="16" id="KW-1185">Reference proteome</keyword>
<dbReference type="AlphaFoldDB" id="A0A9E7HUC3"/>
<dbReference type="EMBL" id="CP097510">
    <property type="protein sequence ID" value="URE39985.1"/>
    <property type="molecule type" value="Genomic_DNA"/>
</dbReference>
<evidence type="ECO:0000256" key="7">
    <source>
        <dbReference type="ARBA" id="ARBA00022825"/>
    </source>
</evidence>
<dbReference type="GO" id="GO:0006508">
    <property type="term" value="P:proteolysis"/>
    <property type="evidence" value="ECO:0007669"/>
    <property type="project" value="UniProtKB-KW"/>
</dbReference>
<dbReference type="CDD" id="cd04852">
    <property type="entry name" value="Peptidases_S8_3"/>
    <property type="match status" value="1"/>
</dbReference>
<dbReference type="PROSITE" id="PS00138">
    <property type="entry name" value="SUBTILASE_SER"/>
    <property type="match status" value="1"/>
</dbReference>
<dbReference type="PRINTS" id="PR00723">
    <property type="entry name" value="SUBTILISIN"/>
</dbReference>
<feature type="active site" description="Charge relay system" evidence="9 10">
    <location>
        <position position="136"/>
    </location>
</feature>
<evidence type="ECO:0000256" key="2">
    <source>
        <dbReference type="ARBA" id="ARBA00011073"/>
    </source>
</evidence>
<keyword evidence="5 11" id="KW-0732">Signal</keyword>
<dbReference type="InterPro" id="IPR015500">
    <property type="entry name" value="Peptidase_S8_subtilisin-rel"/>
</dbReference>
<dbReference type="GO" id="GO:0004252">
    <property type="term" value="F:serine-type endopeptidase activity"/>
    <property type="evidence" value="ECO:0007669"/>
    <property type="project" value="UniProtKB-UniRule"/>
</dbReference>
<evidence type="ECO:0000259" key="13">
    <source>
        <dbReference type="Pfam" id="PF05922"/>
    </source>
</evidence>
<organism evidence="15 16">
    <name type="scientific">Musa troglodytarum</name>
    <name type="common">fe'i banana</name>
    <dbReference type="NCBI Taxonomy" id="320322"/>
    <lineage>
        <taxon>Eukaryota</taxon>
        <taxon>Viridiplantae</taxon>
        <taxon>Streptophyta</taxon>
        <taxon>Embryophyta</taxon>
        <taxon>Tracheophyta</taxon>
        <taxon>Spermatophyta</taxon>
        <taxon>Magnoliopsida</taxon>
        <taxon>Liliopsida</taxon>
        <taxon>Zingiberales</taxon>
        <taxon>Musaceae</taxon>
        <taxon>Musa</taxon>
    </lineage>
</organism>
<keyword evidence="4 10" id="KW-0645">Protease</keyword>
<dbReference type="Pfam" id="PF05922">
    <property type="entry name" value="Inhibitor_I9"/>
    <property type="match status" value="1"/>
</dbReference>
<proteinExistence type="inferred from homology"/>
<gene>
    <name evidence="15" type="ORF">MUK42_37096</name>
</gene>
<dbReference type="Gene3D" id="3.40.50.200">
    <property type="entry name" value="Peptidase S8/S53 domain"/>
    <property type="match status" value="2"/>
</dbReference>
<dbReference type="FunFam" id="3.40.50.200:FF:000006">
    <property type="entry name" value="Subtilisin-like protease SBT1.5"/>
    <property type="match status" value="1"/>
</dbReference>
<evidence type="ECO:0000256" key="4">
    <source>
        <dbReference type="ARBA" id="ARBA00022670"/>
    </source>
</evidence>
<keyword evidence="8" id="KW-0325">Glycoprotein</keyword>
<feature type="active site" description="Charge relay system" evidence="9 10">
    <location>
        <position position="207"/>
    </location>
</feature>
<protein>
    <submittedName>
        <fullName evidence="15">Peptidase inhibitor I9</fullName>
    </submittedName>
</protein>
<dbReference type="Pfam" id="PF17766">
    <property type="entry name" value="fn3_6"/>
    <property type="match status" value="1"/>
</dbReference>
<dbReference type="SUPFAM" id="SSF52743">
    <property type="entry name" value="Subtilisin-like"/>
    <property type="match status" value="1"/>
</dbReference>
<evidence type="ECO:0000256" key="1">
    <source>
        <dbReference type="ARBA" id="ARBA00004613"/>
    </source>
</evidence>
<dbReference type="InterPro" id="IPR010259">
    <property type="entry name" value="S8pro/Inhibitor_I9"/>
</dbReference>
<keyword evidence="6 10" id="KW-0378">Hydrolase</keyword>
<comment type="subcellular location">
    <subcellularLocation>
        <location evidence="1">Secreted</location>
    </subcellularLocation>
</comment>
<dbReference type="InterPro" id="IPR000209">
    <property type="entry name" value="Peptidase_S8/S53_dom"/>
</dbReference>
<dbReference type="PANTHER" id="PTHR10795">
    <property type="entry name" value="PROPROTEIN CONVERTASE SUBTILISIN/KEXIN"/>
    <property type="match status" value="1"/>
</dbReference>
<keyword evidence="7 10" id="KW-0720">Serine protease</keyword>
<evidence type="ECO:0000313" key="16">
    <source>
        <dbReference type="Proteomes" id="UP001055439"/>
    </source>
</evidence>
<name>A0A9E7HUC3_9LILI</name>
<dbReference type="InterPro" id="IPR023828">
    <property type="entry name" value="Peptidase_S8_Ser-AS"/>
</dbReference>
<evidence type="ECO:0000259" key="14">
    <source>
        <dbReference type="Pfam" id="PF17766"/>
    </source>
</evidence>
<dbReference type="FunFam" id="3.30.70.80:FF:000003">
    <property type="entry name" value="Subtilisin-like protease SBT1.9"/>
    <property type="match status" value="1"/>
</dbReference>
<dbReference type="InterPro" id="IPR041469">
    <property type="entry name" value="Subtilisin-like_FN3"/>
</dbReference>
<dbReference type="Pfam" id="PF00082">
    <property type="entry name" value="Peptidase_S8"/>
    <property type="match status" value="1"/>
</dbReference>
<dbReference type="InterPro" id="IPR034197">
    <property type="entry name" value="Peptidases_S8_3"/>
</dbReference>
<dbReference type="InterPro" id="IPR036852">
    <property type="entry name" value="Peptidase_S8/S53_dom_sf"/>
</dbReference>
<evidence type="ECO:0000259" key="12">
    <source>
        <dbReference type="Pfam" id="PF00082"/>
    </source>
</evidence>
<feature type="signal peptide" evidence="11">
    <location>
        <begin position="1"/>
        <end position="18"/>
    </location>
</feature>
<feature type="chain" id="PRO_5038476564" evidence="11">
    <location>
        <begin position="19"/>
        <end position="644"/>
    </location>
</feature>
<evidence type="ECO:0000256" key="6">
    <source>
        <dbReference type="ARBA" id="ARBA00022801"/>
    </source>
</evidence>
<feature type="domain" description="Subtilisin-like protease fibronectin type-III" evidence="14">
    <location>
        <begin position="539"/>
        <end position="635"/>
    </location>
</feature>
<keyword evidence="3" id="KW-0964">Secreted</keyword>
<dbReference type="Gene3D" id="3.50.30.30">
    <property type="match status" value="2"/>
</dbReference>
<dbReference type="Proteomes" id="UP001055439">
    <property type="component" value="Chromosome 8"/>
</dbReference>